<dbReference type="Pfam" id="PF13185">
    <property type="entry name" value="GAF_2"/>
    <property type="match status" value="1"/>
</dbReference>
<comment type="caution">
    <text evidence="2">The sequence shown here is derived from an EMBL/GenBank/DDBJ whole genome shotgun (WGS) entry which is preliminary data.</text>
</comment>
<sequence>MADKKKDYFSALYEVAKVVNASLTPSRVMEEIVSCVADTMKVKASSLRLLDSRRKKLLMGASRGLSDGYIRKGPVLVKESGLDQKALKGKTIYLKNAQADKDFQYKQKARTEGIKSVLVVPLMVEKKAVGVLRVYSEKVRTFDEDERKFLEAVANLSAIALENARLHQALRQDYDLLVAHKYRLDDN</sequence>
<dbReference type="SUPFAM" id="SSF55781">
    <property type="entry name" value="GAF domain-like"/>
    <property type="match status" value="1"/>
</dbReference>
<name>A0A8J6NV55_9BACT</name>
<proteinExistence type="predicted"/>
<organism evidence="2 3">
    <name type="scientific">Candidatus Desulfatibia profunda</name>
    <dbReference type="NCBI Taxonomy" id="2841695"/>
    <lineage>
        <taxon>Bacteria</taxon>
        <taxon>Pseudomonadati</taxon>
        <taxon>Thermodesulfobacteriota</taxon>
        <taxon>Desulfobacteria</taxon>
        <taxon>Desulfobacterales</taxon>
        <taxon>Desulfobacterales incertae sedis</taxon>
        <taxon>Candidatus Desulfatibia</taxon>
    </lineage>
</organism>
<feature type="domain" description="GAF" evidence="1">
    <location>
        <begin position="20"/>
        <end position="171"/>
    </location>
</feature>
<evidence type="ECO:0000313" key="2">
    <source>
        <dbReference type="EMBL" id="MBC8360513.1"/>
    </source>
</evidence>
<dbReference type="Proteomes" id="UP000603434">
    <property type="component" value="Unassembled WGS sequence"/>
</dbReference>
<reference evidence="2 3" key="1">
    <citation type="submission" date="2020-08" db="EMBL/GenBank/DDBJ databases">
        <title>Bridging the membrane lipid divide: bacteria of the FCB group superphylum have the potential to synthesize archaeal ether lipids.</title>
        <authorList>
            <person name="Villanueva L."/>
            <person name="Von Meijenfeldt F.A.B."/>
            <person name="Westbye A.B."/>
            <person name="Yadav S."/>
            <person name="Hopmans E.C."/>
            <person name="Dutilh B.E."/>
            <person name="Sinninghe Damste J.S."/>
        </authorList>
    </citation>
    <scope>NUCLEOTIDE SEQUENCE [LARGE SCALE GENOMIC DNA]</scope>
    <source>
        <strain evidence="2">NIOZ-UU30</strain>
    </source>
</reference>
<evidence type="ECO:0000313" key="3">
    <source>
        <dbReference type="Proteomes" id="UP000603434"/>
    </source>
</evidence>
<accession>A0A8J6NV55</accession>
<dbReference type="AlphaFoldDB" id="A0A8J6NV55"/>
<dbReference type="SMART" id="SM00065">
    <property type="entry name" value="GAF"/>
    <property type="match status" value="1"/>
</dbReference>
<evidence type="ECO:0000259" key="1">
    <source>
        <dbReference type="SMART" id="SM00065"/>
    </source>
</evidence>
<dbReference type="InterPro" id="IPR029016">
    <property type="entry name" value="GAF-like_dom_sf"/>
</dbReference>
<gene>
    <name evidence="2" type="ORF">H8E23_03855</name>
</gene>
<dbReference type="EMBL" id="JACNJH010000094">
    <property type="protein sequence ID" value="MBC8360513.1"/>
    <property type="molecule type" value="Genomic_DNA"/>
</dbReference>
<protein>
    <submittedName>
        <fullName evidence="2">GAF domain-containing protein</fullName>
    </submittedName>
</protein>
<dbReference type="InterPro" id="IPR003018">
    <property type="entry name" value="GAF"/>
</dbReference>
<dbReference type="Gene3D" id="3.30.450.40">
    <property type="match status" value="1"/>
</dbReference>